<keyword evidence="5" id="KW-0046">Antibiotic resistance</keyword>
<organism evidence="6 7">
    <name type="scientific">Leeia aquatica</name>
    <dbReference type="NCBI Taxonomy" id="2725557"/>
    <lineage>
        <taxon>Bacteria</taxon>
        <taxon>Pseudomonadati</taxon>
        <taxon>Pseudomonadota</taxon>
        <taxon>Betaproteobacteria</taxon>
        <taxon>Neisseriales</taxon>
        <taxon>Leeiaceae</taxon>
        <taxon>Leeia</taxon>
    </lineage>
</organism>
<evidence type="ECO:0000256" key="5">
    <source>
        <dbReference type="RuleBase" id="RU365031"/>
    </source>
</evidence>
<protein>
    <recommendedName>
        <fullName evidence="2 5">Aminoglycoside N(3)-acetyltransferase</fullName>
        <ecNumber evidence="5">2.3.1.-</ecNumber>
    </recommendedName>
</protein>
<dbReference type="GO" id="GO:0046353">
    <property type="term" value="F:aminoglycoside 3-N-acetyltransferase activity"/>
    <property type="evidence" value="ECO:0007669"/>
    <property type="project" value="UniProtKB-EC"/>
</dbReference>
<evidence type="ECO:0000313" key="7">
    <source>
        <dbReference type="Proteomes" id="UP000587991"/>
    </source>
</evidence>
<sequence length="266" mass="29195">MYWSQPELQAHLRQLGLKAGDEVMLHAAMRQVGPLLNGPDALIAAILAVIGPEGTLLCYTNWDQQYEDALDASGALPSMLKPHIPPFDPQCARASRDHGVMAEHVRSWPGALRSGNPGASVAAIGAQAAWYTEAHPMQYGYGENSPFARLVARKGRVLLVGAPLDTVSLLHHAEHLADIPRKRVVRMEVPLRIEGETFWVWQEEFDTCDPVVEGLADDYFADIVQSFLLQDGCLGEVGHAASVLLPADRLVSYAVDWLENWSNQQA</sequence>
<dbReference type="SUPFAM" id="SSF110710">
    <property type="entry name" value="TTHA0583/YokD-like"/>
    <property type="match status" value="1"/>
</dbReference>
<keyword evidence="3 5" id="KW-0808">Transferase</keyword>
<dbReference type="InterPro" id="IPR028345">
    <property type="entry name" value="Antibiotic_NAT-like"/>
</dbReference>
<comment type="catalytic activity">
    <reaction evidence="5">
        <text>a 2-deoxystreptamine antibiotic + acetyl-CoA = an N(3)-acetyl-2-deoxystreptamine antibiotic + CoA + H(+)</text>
        <dbReference type="Rhea" id="RHEA:12665"/>
        <dbReference type="ChEBI" id="CHEBI:15378"/>
        <dbReference type="ChEBI" id="CHEBI:57287"/>
        <dbReference type="ChEBI" id="CHEBI:57288"/>
        <dbReference type="ChEBI" id="CHEBI:57921"/>
        <dbReference type="ChEBI" id="CHEBI:77452"/>
        <dbReference type="EC" id="2.3.1.81"/>
    </reaction>
</comment>
<dbReference type="AlphaFoldDB" id="A0A847SI11"/>
<evidence type="ECO:0000313" key="6">
    <source>
        <dbReference type="EMBL" id="NLR75512.1"/>
    </source>
</evidence>
<evidence type="ECO:0000256" key="1">
    <source>
        <dbReference type="ARBA" id="ARBA00006383"/>
    </source>
</evidence>
<dbReference type="Proteomes" id="UP000587991">
    <property type="component" value="Unassembled WGS sequence"/>
</dbReference>
<dbReference type="NCBIfam" id="NF033082">
    <property type="entry name" value="AAC_3"/>
    <property type="match status" value="1"/>
</dbReference>
<proteinExistence type="inferred from homology"/>
<dbReference type="InterPro" id="IPR003679">
    <property type="entry name" value="Amioglycoside_AcTrfase"/>
</dbReference>
<reference evidence="6 7" key="1">
    <citation type="submission" date="2020-04" db="EMBL/GenBank/DDBJ databases">
        <title>Draft genome of Leeia sp. IMCC25680.</title>
        <authorList>
            <person name="Song J."/>
            <person name="Cho J.-C."/>
        </authorList>
    </citation>
    <scope>NUCLEOTIDE SEQUENCE [LARGE SCALE GENOMIC DNA]</scope>
    <source>
        <strain evidence="6 7">IMCC25680</strain>
    </source>
</reference>
<evidence type="ECO:0000256" key="3">
    <source>
        <dbReference type="ARBA" id="ARBA00022679"/>
    </source>
</evidence>
<dbReference type="PANTHER" id="PTHR11104">
    <property type="entry name" value="AMINOGLYCOSIDE N3-ACETYLTRANSFERASE"/>
    <property type="match status" value="1"/>
</dbReference>
<accession>A0A847SI11</accession>
<dbReference type="GO" id="GO:0046677">
    <property type="term" value="P:response to antibiotic"/>
    <property type="evidence" value="ECO:0007669"/>
    <property type="project" value="UniProtKB-KW"/>
</dbReference>
<dbReference type="EMBL" id="JABAIM010000002">
    <property type="protein sequence ID" value="NLR75512.1"/>
    <property type="molecule type" value="Genomic_DNA"/>
</dbReference>
<name>A0A847SI11_9NEIS</name>
<keyword evidence="4 5" id="KW-0012">Acyltransferase</keyword>
<gene>
    <name evidence="6" type="primary">aac(3)</name>
    <name evidence="6" type="ORF">HF682_10110</name>
</gene>
<evidence type="ECO:0000256" key="4">
    <source>
        <dbReference type="ARBA" id="ARBA00023315"/>
    </source>
</evidence>
<comment type="caution">
    <text evidence="6">The sequence shown here is derived from an EMBL/GenBank/DDBJ whole genome shotgun (WGS) entry which is preliminary data.</text>
</comment>
<keyword evidence="7" id="KW-1185">Reference proteome</keyword>
<evidence type="ECO:0000256" key="2">
    <source>
        <dbReference type="ARBA" id="ARBA00012882"/>
    </source>
</evidence>
<comment type="similarity">
    <text evidence="1 5">Belongs to the antibiotic N-acetyltransferase family.</text>
</comment>
<dbReference type="Pfam" id="PF02522">
    <property type="entry name" value="Antibiotic_NAT"/>
    <property type="match status" value="1"/>
</dbReference>
<dbReference type="PANTHER" id="PTHR11104:SF0">
    <property type="entry name" value="SPBETA PROPHAGE-DERIVED AMINOGLYCOSIDE N(3')-ACETYLTRANSFERASE-LIKE PROTEIN YOKD"/>
    <property type="match status" value="1"/>
</dbReference>
<dbReference type="EC" id="2.3.1.-" evidence="5"/>